<protein>
    <submittedName>
        <fullName evidence="2">Uncharacterized protein</fullName>
    </submittedName>
</protein>
<evidence type="ECO:0000313" key="2">
    <source>
        <dbReference type="EMBL" id="KAF3532181.1"/>
    </source>
</evidence>
<evidence type="ECO:0000256" key="1">
    <source>
        <dbReference type="SAM" id="MobiDB-lite"/>
    </source>
</evidence>
<dbReference type="Proteomes" id="UP000266723">
    <property type="component" value="Unassembled WGS sequence"/>
</dbReference>
<reference evidence="2 3" key="1">
    <citation type="journal article" date="2020" name="BMC Genomics">
        <title>Intraspecific diversification of the crop wild relative Brassica cretica Lam. using demographic model selection.</title>
        <authorList>
            <person name="Kioukis A."/>
            <person name="Michalopoulou V.A."/>
            <person name="Briers L."/>
            <person name="Pirintsos S."/>
            <person name="Studholme D.J."/>
            <person name="Pavlidis P."/>
            <person name="Sarris P.F."/>
        </authorList>
    </citation>
    <scope>NUCLEOTIDE SEQUENCE [LARGE SCALE GENOMIC DNA]</scope>
    <source>
        <strain evidence="3">cv. PFS-1207/04</strain>
    </source>
</reference>
<name>A0ABQ7BJ25_BRACR</name>
<feature type="region of interest" description="Disordered" evidence="1">
    <location>
        <begin position="290"/>
        <end position="309"/>
    </location>
</feature>
<dbReference type="EMBL" id="QGKV02001507">
    <property type="protein sequence ID" value="KAF3532181.1"/>
    <property type="molecule type" value="Genomic_DNA"/>
</dbReference>
<keyword evidence="3" id="KW-1185">Reference proteome</keyword>
<comment type="caution">
    <text evidence="2">The sequence shown here is derived from an EMBL/GenBank/DDBJ whole genome shotgun (WGS) entry which is preliminary data.</text>
</comment>
<feature type="compositionally biased region" description="Basic and acidic residues" evidence="1">
    <location>
        <begin position="402"/>
        <end position="412"/>
    </location>
</feature>
<evidence type="ECO:0000313" key="3">
    <source>
        <dbReference type="Proteomes" id="UP000266723"/>
    </source>
</evidence>
<sequence length="430" mass="48965">MVEYLCGGRVAGDQIHDVIGARRENPKLDKNPNFGIMEVSDQAEESGNIYRQVMQPDIWEEWWHPACVLDMQPAMWSTRCRRAAHASGAMQGDTRAATNLKLIAPRDGSVQLNSSRPLSSFDDQLEMLSGVSSALRVQINQPVEVCQFLYGEAEVVSKKRSVQSTPVMSSIGLAKSSPINQLLIGKEHLIEVMLIELMACLLLLENRSTMLMEDRILPIVKEEPNITRARVALGKDDRIAWCWTLGPLVVFGVKNGYDEVNVQITEVEKRRNFFDKYFFEIDSSLRKPLRKKRESSDKSSRRIVTKRPNTCSARSLRSDRVRVKAQLLRSDRARTKVRSLHSDRALTKRQYDISPCILVYPSMLSPEYHSEPISHSQPFLSYQSNFTVKTAESSFFIERSRNKRFESKDGPKGPKTYTRGPTYDFLTNSP</sequence>
<accession>A0ABQ7BJ25</accession>
<organism evidence="2 3">
    <name type="scientific">Brassica cretica</name>
    <name type="common">Mustard</name>
    <dbReference type="NCBI Taxonomy" id="69181"/>
    <lineage>
        <taxon>Eukaryota</taxon>
        <taxon>Viridiplantae</taxon>
        <taxon>Streptophyta</taxon>
        <taxon>Embryophyta</taxon>
        <taxon>Tracheophyta</taxon>
        <taxon>Spermatophyta</taxon>
        <taxon>Magnoliopsida</taxon>
        <taxon>eudicotyledons</taxon>
        <taxon>Gunneridae</taxon>
        <taxon>Pentapetalae</taxon>
        <taxon>rosids</taxon>
        <taxon>malvids</taxon>
        <taxon>Brassicales</taxon>
        <taxon>Brassicaceae</taxon>
        <taxon>Brassiceae</taxon>
        <taxon>Brassica</taxon>
    </lineage>
</organism>
<proteinExistence type="predicted"/>
<gene>
    <name evidence="2" type="ORF">DY000_02039492</name>
</gene>
<feature type="region of interest" description="Disordered" evidence="1">
    <location>
        <begin position="402"/>
        <end position="430"/>
    </location>
</feature>